<gene>
    <name evidence="1" type="ORF">WA026_009162</name>
</gene>
<sequence>MERLKNFKIFRRKVAPINEDYAEFVEKKIPVIWVMSPENCGNSTISSMLSECSKFQLIEIDKLLKVYSVRYANNPEVIHINRCLEREMPVPCQILIKALKEEILMSFRYVEGFIISGFPCTHSQAKLFVRKICAVSVIVHINLKLDAYLTRVLFYDSKTDINKARINFIKYNRKLQPVRKNYEDKIVSVKCVYPKEDAVTRLLDILEDDYGFKFKRLYTK</sequence>
<protein>
    <submittedName>
        <fullName evidence="1">Uncharacterized protein</fullName>
    </submittedName>
</protein>
<comment type="caution">
    <text evidence="1">The sequence shown here is derived from an EMBL/GenBank/DDBJ whole genome shotgun (WGS) entry which is preliminary data.</text>
</comment>
<dbReference type="AlphaFoldDB" id="A0AAW1UV10"/>
<name>A0AAW1UV10_9CUCU</name>
<dbReference type="Gene3D" id="3.40.50.300">
    <property type="entry name" value="P-loop containing nucleotide triphosphate hydrolases"/>
    <property type="match status" value="1"/>
</dbReference>
<dbReference type="Pfam" id="PF00406">
    <property type="entry name" value="ADK"/>
    <property type="match status" value="1"/>
</dbReference>
<dbReference type="InterPro" id="IPR027417">
    <property type="entry name" value="P-loop_NTPase"/>
</dbReference>
<dbReference type="Proteomes" id="UP001431783">
    <property type="component" value="Unassembled WGS sequence"/>
</dbReference>
<reference evidence="1 2" key="1">
    <citation type="submission" date="2023-03" db="EMBL/GenBank/DDBJ databases">
        <title>Genome insight into feeding habits of ladybird beetles.</title>
        <authorList>
            <person name="Li H.-S."/>
            <person name="Huang Y.-H."/>
            <person name="Pang H."/>
        </authorList>
    </citation>
    <scope>NUCLEOTIDE SEQUENCE [LARGE SCALE GENOMIC DNA]</scope>
    <source>
        <strain evidence="1">SYSU_2023b</strain>
        <tissue evidence="1">Whole body</tissue>
    </source>
</reference>
<dbReference type="EMBL" id="JARQZJ010000094">
    <property type="protein sequence ID" value="KAK9884925.1"/>
    <property type="molecule type" value="Genomic_DNA"/>
</dbReference>
<dbReference type="SUPFAM" id="SSF52540">
    <property type="entry name" value="P-loop containing nucleoside triphosphate hydrolases"/>
    <property type="match status" value="1"/>
</dbReference>
<evidence type="ECO:0000313" key="1">
    <source>
        <dbReference type="EMBL" id="KAK9884925.1"/>
    </source>
</evidence>
<organism evidence="1 2">
    <name type="scientific">Henosepilachna vigintioctopunctata</name>
    <dbReference type="NCBI Taxonomy" id="420089"/>
    <lineage>
        <taxon>Eukaryota</taxon>
        <taxon>Metazoa</taxon>
        <taxon>Ecdysozoa</taxon>
        <taxon>Arthropoda</taxon>
        <taxon>Hexapoda</taxon>
        <taxon>Insecta</taxon>
        <taxon>Pterygota</taxon>
        <taxon>Neoptera</taxon>
        <taxon>Endopterygota</taxon>
        <taxon>Coleoptera</taxon>
        <taxon>Polyphaga</taxon>
        <taxon>Cucujiformia</taxon>
        <taxon>Coccinelloidea</taxon>
        <taxon>Coccinellidae</taxon>
        <taxon>Epilachninae</taxon>
        <taxon>Epilachnini</taxon>
        <taxon>Henosepilachna</taxon>
    </lineage>
</organism>
<keyword evidence="2" id="KW-1185">Reference proteome</keyword>
<evidence type="ECO:0000313" key="2">
    <source>
        <dbReference type="Proteomes" id="UP001431783"/>
    </source>
</evidence>
<accession>A0AAW1UV10</accession>
<proteinExistence type="predicted"/>